<dbReference type="Proteomes" id="UP000613840">
    <property type="component" value="Unassembled WGS sequence"/>
</dbReference>
<dbReference type="InterPro" id="IPR000086">
    <property type="entry name" value="NUDIX_hydrolase_dom"/>
</dbReference>
<keyword evidence="3 5" id="KW-0378">Hydrolase</keyword>
<dbReference type="PROSITE" id="PS00893">
    <property type="entry name" value="NUDIX_BOX"/>
    <property type="match status" value="1"/>
</dbReference>
<name>A0A917SL30_9ACTN</name>
<evidence type="ECO:0000313" key="7">
    <source>
        <dbReference type="EMBL" id="GGL84310.1"/>
    </source>
</evidence>
<keyword evidence="8" id="KW-1185">Reference proteome</keyword>
<dbReference type="CDD" id="cd04685">
    <property type="entry name" value="NUDIX_Hydrolase"/>
    <property type="match status" value="1"/>
</dbReference>
<evidence type="ECO:0000256" key="3">
    <source>
        <dbReference type="ARBA" id="ARBA00022801"/>
    </source>
</evidence>
<keyword evidence="4" id="KW-0460">Magnesium</keyword>
<evidence type="ECO:0000259" key="6">
    <source>
        <dbReference type="PROSITE" id="PS51462"/>
    </source>
</evidence>
<evidence type="ECO:0000256" key="5">
    <source>
        <dbReference type="RuleBase" id="RU003476"/>
    </source>
</evidence>
<evidence type="ECO:0000256" key="2">
    <source>
        <dbReference type="ARBA" id="ARBA00005582"/>
    </source>
</evidence>
<dbReference type="InterPro" id="IPR020476">
    <property type="entry name" value="Nudix_hydrolase"/>
</dbReference>
<dbReference type="Gene3D" id="3.90.79.10">
    <property type="entry name" value="Nucleoside Triphosphate Pyrophosphohydrolase"/>
    <property type="match status" value="1"/>
</dbReference>
<dbReference type="GO" id="GO:0016787">
    <property type="term" value="F:hydrolase activity"/>
    <property type="evidence" value="ECO:0007669"/>
    <property type="project" value="UniProtKB-KW"/>
</dbReference>
<dbReference type="PANTHER" id="PTHR43046">
    <property type="entry name" value="GDP-MANNOSE MANNOSYL HYDROLASE"/>
    <property type="match status" value="1"/>
</dbReference>
<sequence length="177" mass="19786">MQDCTPISSAGADIVTAMPRLAVKLLLLDQTDRLLLIHARDPKAGTYCWYPVGGGVEEGESLQDAAAREAYEETGLRHLPQGQHVWRRDHVYRFNGRIIPVHEKWLLHRIEHFQPAPSELTDAESQTIVGFDWWNLADLATTTETVYPPQLGRLTSTLLGAELPKDPIDISEPPNAT</sequence>
<dbReference type="InterPro" id="IPR020084">
    <property type="entry name" value="NUDIX_hydrolase_CS"/>
</dbReference>
<dbReference type="PROSITE" id="PS51462">
    <property type="entry name" value="NUDIX"/>
    <property type="match status" value="1"/>
</dbReference>
<dbReference type="Pfam" id="PF00293">
    <property type="entry name" value="NUDIX"/>
    <property type="match status" value="1"/>
</dbReference>
<comment type="cofactor">
    <cofactor evidence="1">
        <name>Mg(2+)</name>
        <dbReference type="ChEBI" id="CHEBI:18420"/>
    </cofactor>
</comment>
<reference evidence="7" key="1">
    <citation type="journal article" date="2014" name="Int. J. Syst. Evol. Microbiol.">
        <title>Complete genome sequence of Corynebacterium casei LMG S-19264T (=DSM 44701T), isolated from a smear-ripened cheese.</title>
        <authorList>
            <consortium name="US DOE Joint Genome Institute (JGI-PGF)"/>
            <person name="Walter F."/>
            <person name="Albersmeier A."/>
            <person name="Kalinowski J."/>
            <person name="Ruckert C."/>
        </authorList>
    </citation>
    <scope>NUCLEOTIDE SEQUENCE</scope>
    <source>
        <strain evidence="7">CGMCC 4.7306</strain>
    </source>
</reference>
<evidence type="ECO:0000313" key="8">
    <source>
        <dbReference type="Proteomes" id="UP000613840"/>
    </source>
</evidence>
<evidence type="ECO:0000256" key="4">
    <source>
        <dbReference type="ARBA" id="ARBA00022842"/>
    </source>
</evidence>
<protein>
    <recommendedName>
        <fullName evidence="6">Nudix hydrolase domain-containing protein</fullName>
    </recommendedName>
</protein>
<dbReference type="SUPFAM" id="SSF55811">
    <property type="entry name" value="Nudix"/>
    <property type="match status" value="1"/>
</dbReference>
<dbReference type="RefSeq" id="WP_188898704.1">
    <property type="nucleotide sequence ID" value="NZ_BMMZ01000025.1"/>
</dbReference>
<evidence type="ECO:0000256" key="1">
    <source>
        <dbReference type="ARBA" id="ARBA00001946"/>
    </source>
</evidence>
<gene>
    <name evidence="7" type="ORF">GCM10011575_48220</name>
</gene>
<proteinExistence type="inferred from homology"/>
<accession>A0A917SL30</accession>
<dbReference type="EMBL" id="BMMZ01000025">
    <property type="protein sequence ID" value="GGL84310.1"/>
    <property type="molecule type" value="Genomic_DNA"/>
</dbReference>
<dbReference type="PANTHER" id="PTHR43046:SF12">
    <property type="entry name" value="GDP-MANNOSE MANNOSYL HYDROLASE"/>
    <property type="match status" value="1"/>
</dbReference>
<dbReference type="AlphaFoldDB" id="A0A917SL30"/>
<dbReference type="PRINTS" id="PR00502">
    <property type="entry name" value="NUDIXFAMILY"/>
</dbReference>
<organism evidence="7 8">
    <name type="scientific">Microlunatus endophyticus</name>
    <dbReference type="NCBI Taxonomy" id="1716077"/>
    <lineage>
        <taxon>Bacteria</taxon>
        <taxon>Bacillati</taxon>
        <taxon>Actinomycetota</taxon>
        <taxon>Actinomycetes</taxon>
        <taxon>Propionibacteriales</taxon>
        <taxon>Propionibacteriaceae</taxon>
        <taxon>Microlunatus</taxon>
    </lineage>
</organism>
<feature type="domain" description="Nudix hydrolase" evidence="6">
    <location>
        <begin position="18"/>
        <end position="162"/>
    </location>
</feature>
<comment type="similarity">
    <text evidence="2 5">Belongs to the Nudix hydrolase family.</text>
</comment>
<comment type="caution">
    <text evidence="7">The sequence shown here is derived from an EMBL/GenBank/DDBJ whole genome shotgun (WGS) entry which is preliminary data.</text>
</comment>
<reference evidence="7" key="2">
    <citation type="submission" date="2020-09" db="EMBL/GenBank/DDBJ databases">
        <authorList>
            <person name="Sun Q."/>
            <person name="Zhou Y."/>
        </authorList>
    </citation>
    <scope>NUCLEOTIDE SEQUENCE</scope>
    <source>
        <strain evidence="7">CGMCC 4.7306</strain>
    </source>
</reference>
<dbReference type="InterPro" id="IPR015797">
    <property type="entry name" value="NUDIX_hydrolase-like_dom_sf"/>
</dbReference>